<evidence type="ECO:0000313" key="2">
    <source>
        <dbReference type="Proteomes" id="UP000093053"/>
    </source>
</evidence>
<dbReference type="RefSeq" id="WP_065913955.1">
    <property type="nucleotide sequence ID" value="NZ_CP016793.1"/>
</dbReference>
<sequence length="140" mass="15592">MTTTPEQPRAAIVVRVDEVLAGDKAGLLRYSVRERIEAAIEGAAKRWDVDPAAVTVELAPEPPRLVFMPHELTPEKLAEIERRWLAEHARPQLLHHTAETVWMPGEYGGTVGTLDGVTIPAATRPSWWRRALAVVFGIRE</sequence>
<evidence type="ECO:0000313" key="1">
    <source>
        <dbReference type="EMBL" id="ANZ35545.1"/>
    </source>
</evidence>
<proteinExistence type="predicted"/>
<gene>
    <name evidence="1" type="ORF">BBK82_05075</name>
</gene>
<protein>
    <submittedName>
        <fullName evidence="1">Uncharacterized protein</fullName>
    </submittedName>
</protein>
<dbReference type="EMBL" id="CP016793">
    <property type="protein sequence ID" value="ANZ35545.1"/>
    <property type="molecule type" value="Genomic_DNA"/>
</dbReference>
<keyword evidence="2" id="KW-1185">Reference proteome</keyword>
<dbReference type="AlphaFoldDB" id="A0A1B2HCU4"/>
<reference evidence="1 2" key="1">
    <citation type="submission" date="2016-07" db="EMBL/GenBank/DDBJ databases">
        <title>Complete genome sequence of the Lentzea guizhouensis DHS C013.</title>
        <authorList>
            <person name="Cao C."/>
        </authorList>
    </citation>
    <scope>NUCLEOTIDE SEQUENCE [LARGE SCALE GENOMIC DNA]</scope>
    <source>
        <strain evidence="1 2">DHS C013</strain>
    </source>
</reference>
<dbReference type="KEGG" id="led:BBK82_05075"/>
<organism evidence="1 2">
    <name type="scientific">Lentzea guizhouensis</name>
    <dbReference type="NCBI Taxonomy" id="1586287"/>
    <lineage>
        <taxon>Bacteria</taxon>
        <taxon>Bacillati</taxon>
        <taxon>Actinomycetota</taxon>
        <taxon>Actinomycetes</taxon>
        <taxon>Pseudonocardiales</taxon>
        <taxon>Pseudonocardiaceae</taxon>
        <taxon>Lentzea</taxon>
    </lineage>
</organism>
<dbReference type="Proteomes" id="UP000093053">
    <property type="component" value="Chromosome"/>
</dbReference>
<accession>A0A1B2HCU4</accession>
<dbReference type="STRING" id="1586287.BBK82_05075"/>
<name>A0A1B2HCU4_9PSEU</name>